<reference evidence="1" key="1">
    <citation type="submission" date="2021-02" db="EMBL/GenBank/DDBJ databases">
        <authorList>
            <person name="Nowell W R."/>
        </authorList>
    </citation>
    <scope>NUCLEOTIDE SEQUENCE</scope>
</reference>
<feature type="non-terminal residue" evidence="1">
    <location>
        <position position="1"/>
    </location>
</feature>
<comment type="caution">
    <text evidence="1">The sequence shown here is derived from an EMBL/GenBank/DDBJ whole genome shotgun (WGS) entry which is preliminary data.</text>
</comment>
<gene>
    <name evidence="1" type="ORF">QYT958_LOCUS32046</name>
</gene>
<evidence type="ECO:0000313" key="1">
    <source>
        <dbReference type="EMBL" id="CAF4931354.1"/>
    </source>
</evidence>
<dbReference type="AlphaFoldDB" id="A0A821WV00"/>
<organism evidence="1 2">
    <name type="scientific">Rotaria socialis</name>
    <dbReference type="NCBI Taxonomy" id="392032"/>
    <lineage>
        <taxon>Eukaryota</taxon>
        <taxon>Metazoa</taxon>
        <taxon>Spiralia</taxon>
        <taxon>Gnathifera</taxon>
        <taxon>Rotifera</taxon>
        <taxon>Eurotatoria</taxon>
        <taxon>Bdelloidea</taxon>
        <taxon>Philodinida</taxon>
        <taxon>Philodinidae</taxon>
        <taxon>Rotaria</taxon>
    </lineage>
</organism>
<accession>A0A821WV00</accession>
<dbReference type="Proteomes" id="UP000663848">
    <property type="component" value="Unassembled WGS sequence"/>
</dbReference>
<proteinExistence type="predicted"/>
<name>A0A821WV00_9BILA</name>
<evidence type="ECO:0000313" key="2">
    <source>
        <dbReference type="Proteomes" id="UP000663848"/>
    </source>
</evidence>
<protein>
    <submittedName>
        <fullName evidence="1">Uncharacterized protein</fullName>
    </submittedName>
</protein>
<sequence length="30" mass="3394">PHSITFIDHRKRSYLNDDTIPSEVVPNGNA</sequence>
<dbReference type="EMBL" id="CAJOBR010020628">
    <property type="protein sequence ID" value="CAF4931354.1"/>
    <property type="molecule type" value="Genomic_DNA"/>
</dbReference>